<dbReference type="EMBL" id="NHTK01005948">
    <property type="protein sequence ID" value="PPQ70578.1"/>
    <property type="molecule type" value="Genomic_DNA"/>
</dbReference>
<name>A0A409VWG7_9AGAR</name>
<dbReference type="PANTHER" id="PTHR21660">
    <property type="entry name" value="THIOESTERASE SUPERFAMILY MEMBER-RELATED"/>
    <property type="match status" value="1"/>
</dbReference>
<comment type="similarity">
    <text evidence="1">Belongs to the thioesterase PaaI family.</text>
</comment>
<proteinExistence type="inferred from homology"/>
<feature type="domain" description="Thioesterase" evidence="3">
    <location>
        <begin position="86"/>
        <end position="164"/>
    </location>
</feature>
<dbReference type="OrthoDB" id="2831072at2759"/>
<accession>A0A409VWG7</accession>
<sequence>MTSTVSIAKVKGNAPDSVKRILKDTKAFYANRYPDQIKGPIWMQDVYNSAMDVVEVSVVKNDTHPTWEEGKVVVEVPVSQDMLNAQGNVHNGCIITLIDMCSTLALHAVILSKQEGEYVSVSQTMNIMYHNAVAGLGDVLSVVNTSLAIGDGGHSARTEIWSTKHRQLIATGAQIKMVPSLPTPSSRM</sequence>
<dbReference type="Proteomes" id="UP000284842">
    <property type="component" value="Unassembled WGS sequence"/>
</dbReference>
<dbReference type="AlphaFoldDB" id="A0A409VWG7"/>
<organism evidence="4 5">
    <name type="scientific">Panaeolus cyanescens</name>
    <dbReference type="NCBI Taxonomy" id="181874"/>
    <lineage>
        <taxon>Eukaryota</taxon>
        <taxon>Fungi</taxon>
        <taxon>Dikarya</taxon>
        <taxon>Basidiomycota</taxon>
        <taxon>Agaricomycotina</taxon>
        <taxon>Agaricomycetes</taxon>
        <taxon>Agaricomycetidae</taxon>
        <taxon>Agaricales</taxon>
        <taxon>Agaricineae</taxon>
        <taxon>Galeropsidaceae</taxon>
        <taxon>Panaeolus</taxon>
    </lineage>
</organism>
<comment type="caution">
    <text evidence="4">The sequence shown here is derived from an EMBL/GenBank/DDBJ whole genome shotgun (WGS) entry which is preliminary data.</text>
</comment>
<dbReference type="InterPro" id="IPR029069">
    <property type="entry name" value="HotDog_dom_sf"/>
</dbReference>
<dbReference type="InterPro" id="IPR039298">
    <property type="entry name" value="ACOT13"/>
</dbReference>
<keyword evidence="5" id="KW-1185">Reference proteome</keyword>
<evidence type="ECO:0000313" key="4">
    <source>
        <dbReference type="EMBL" id="PPQ70578.1"/>
    </source>
</evidence>
<evidence type="ECO:0000259" key="3">
    <source>
        <dbReference type="Pfam" id="PF03061"/>
    </source>
</evidence>
<reference evidence="4 5" key="1">
    <citation type="journal article" date="2018" name="Evol. Lett.">
        <title>Horizontal gene cluster transfer increased hallucinogenic mushroom diversity.</title>
        <authorList>
            <person name="Reynolds H.T."/>
            <person name="Vijayakumar V."/>
            <person name="Gluck-Thaler E."/>
            <person name="Korotkin H.B."/>
            <person name="Matheny P.B."/>
            <person name="Slot J.C."/>
        </authorList>
    </citation>
    <scope>NUCLEOTIDE SEQUENCE [LARGE SCALE GENOMIC DNA]</scope>
    <source>
        <strain evidence="4 5">2629</strain>
    </source>
</reference>
<dbReference type="GO" id="GO:0047617">
    <property type="term" value="F:fatty acyl-CoA hydrolase activity"/>
    <property type="evidence" value="ECO:0007669"/>
    <property type="project" value="InterPro"/>
</dbReference>
<keyword evidence="2" id="KW-0378">Hydrolase</keyword>
<evidence type="ECO:0000256" key="2">
    <source>
        <dbReference type="ARBA" id="ARBA00022801"/>
    </source>
</evidence>
<protein>
    <recommendedName>
        <fullName evidence="3">Thioesterase domain-containing protein</fullName>
    </recommendedName>
</protein>
<dbReference type="Pfam" id="PF03061">
    <property type="entry name" value="4HBT"/>
    <property type="match status" value="1"/>
</dbReference>
<dbReference type="CDD" id="cd03443">
    <property type="entry name" value="PaaI_thioesterase"/>
    <property type="match status" value="1"/>
</dbReference>
<evidence type="ECO:0000313" key="5">
    <source>
        <dbReference type="Proteomes" id="UP000284842"/>
    </source>
</evidence>
<dbReference type="Gene3D" id="3.10.129.10">
    <property type="entry name" value="Hotdog Thioesterase"/>
    <property type="match status" value="1"/>
</dbReference>
<dbReference type="InParanoid" id="A0A409VWG7"/>
<dbReference type="STRING" id="181874.A0A409VWG7"/>
<evidence type="ECO:0000256" key="1">
    <source>
        <dbReference type="ARBA" id="ARBA00008324"/>
    </source>
</evidence>
<dbReference type="PANTHER" id="PTHR21660:SF1">
    <property type="entry name" value="ACYL-COENZYME A THIOESTERASE 13"/>
    <property type="match status" value="1"/>
</dbReference>
<gene>
    <name evidence="4" type="ORF">CVT24_000056</name>
</gene>
<dbReference type="SUPFAM" id="SSF54637">
    <property type="entry name" value="Thioesterase/thiol ester dehydrase-isomerase"/>
    <property type="match status" value="1"/>
</dbReference>
<dbReference type="InterPro" id="IPR006683">
    <property type="entry name" value="Thioestr_dom"/>
</dbReference>